<reference evidence="1 2" key="1">
    <citation type="submission" date="2021-06" db="EMBL/GenBank/DDBJ databases">
        <authorList>
            <person name="Kallberg Y."/>
            <person name="Tangrot J."/>
            <person name="Rosling A."/>
        </authorList>
    </citation>
    <scope>NUCLEOTIDE SEQUENCE [LARGE SCALE GENOMIC DNA]</scope>
    <source>
        <strain evidence="1 2">120-4 pot B 10/14</strain>
    </source>
</reference>
<accession>A0ABN7X8I7</accession>
<comment type="caution">
    <text evidence="1">The sequence shown here is derived from an EMBL/GenBank/DDBJ whole genome shotgun (WGS) entry which is preliminary data.</text>
</comment>
<name>A0ABN7X8I7_GIGMA</name>
<gene>
    <name evidence="1" type="ORF">GMARGA_LOCUS40328</name>
</gene>
<evidence type="ECO:0000313" key="1">
    <source>
        <dbReference type="EMBL" id="CAG8850660.1"/>
    </source>
</evidence>
<organism evidence="1 2">
    <name type="scientific">Gigaspora margarita</name>
    <dbReference type="NCBI Taxonomy" id="4874"/>
    <lineage>
        <taxon>Eukaryota</taxon>
        <taxon>Fungi</taxon>
        <taxon>Fungi incertae sedis</taxon>
        <taxon>Mucoromycota</taxon>
        <taxon>Glomeromycotina</taxon>
        <taxon>Glomeromycetes</taxon>
        <taxon>Diversisporales</taxon>
        <taxon>Gigasporaceae</taxon>
        <taxon>Gigaspora</taxon>
    </lineage>
</organism>
<keyword evidence="2" id="KW-1185">Reference proteome</keyword>
<protein>
    <submittedName>
        <fullName evidence="1">31125_t:CDS:1</fullName>
    </submittedName>
</protein>
<proteinExistence type="predicted"/>
<dbReference type="EMBL" id="CAJVQB010102218">
    <property type="protein sequence ID" value="CAG8850660.1"/>
    <property type="molecule type" value="Genomic_DNA"/>
</dbReference>
<dbReference type="Proteomes" id="UP000789901">
    <property type="component" value="Unassembled WGS sequence"/>
</dbReference>
<evidence type="ECO:0000313" key="2">
    <source>
        <dbReference type="Proteomes" id="UP000789901"/>
    </source>
</evidence>
<sequence>ALLKLLEKISEAFVWIFSNIYGWFLWIHKNFIKYCDGSCCCGGARSSIYQDQNYQDQPPPYSPNDELQIPANVQLKA</sequence>
<feature type="non-terminal residue" evidence="1">
    <location>
        <position position="1"/>
    </location>
</feature>